<feature type="transmembrane region" description="Helical" evidence="7">
    <location>
        <begin position="184"/>
        <end position="201"/>
    </location>
</feature>
<accession>A0AAE0VCX6</accession>
<dbReference type="SUPFAM" id="SSF103473">
    <property type="entry name" value="MFS general substrate transporter"/>
    <property type="match status" value="1"/>
</dbReference>
<feature type="transmembrane region" description="Helical" evidence="7">
    <location>
        <begin position="249"/>
        <end position="269"/>
    </location>
</feature>
<dbReference type="PROSITE" id="PS50878">
    <property type="entry name" value="RT_POL"/>
    <property type="match status" value="1"/>
</dbReference>
<feature type="transmembrane region" description="Helical" evidence="7">
    <location>
        <begin position="213"/>
        <end position="237"/>
    </location>
</feature>
<dbReference type="GO" id="GO:0016324">
    <property type="term" value="C:apical plasma membrane"/>
    <property type="evidence" value="ECO:0007669"/>
    <property type="project" value="TreeGrafter"/>
</dbReference>
<evidence type="ECO:0000256" key="7">
    <source>
        <dbReference type="SAM" id="Phobius"/>
    </source>
</evidence>
<dbReference type="PIRSF" id="PIRSF028739">
    <property type="entry name" value="Folate_carrier"/>
    <property type="match status" value="1"/>
</dbReference>
<proteinExistence type="inferred from homology"/>
<evidence type="ECO:0000256" key="4">
    <source>
        <dbReference type="ARBA" id="ARBA00022692"/>
    </source>
</evidence>
<feature type="transmembrane region" description="Helical" evidence="7">
    <location>
        <begin position="432"/>
        <end position="451"/>
    </location>
</feature>
<evidence type="ECO:0000256" key="5">
    <source>
        <dbReference type="ARBA" id="ARBA00022989"/>
    </source>
</evidence>
<dbReference type="Pfam" id="PF01770">
    <property type="entry name" value="Folate_carrier"/>
    <property type="match status" value="1"/>
</dbReference>
<comment type="subcellular location">
    <subcellularLocation>
        <location evidence="1">Membrane</location>
        <topology evidence="1">Multi-pass membrane protein</topology>
    </subcellularLocation>
</comment>
<dbReference type="NCBIfam" id="TIGR00806">
    <property type="entry name" value="rfc"/>
    <property type="match status" value="1"/>
</dbReference>
<dbReference type="EMBL" id="JAUCMX010000001">
    <property type="protein sequence ID" value="KAK3557253.1"/>
    <property type="molecule type" value="Genomic_DNA"/>
</dbReference>
<keyword evidence="10" id="KW-1185">Reference proteome</keyword>
<protein>
    <recommendedName>
        <fullName evidence="8">Reverse transcriptase domain-containing protein</fullName>
    </recommendedName>
</protein>
<feature type="transmembrane region" description="Helical" evidence="7">
    <location>
        <begin position="457"/>
        <end position="479"/>
    </location>
</feature>
<evidence type="ECO:0000256" key="1">
    <source>
        <dbReference type="ARBA" id="ARBA00004141"/>
    </source>
</evidence>
<evidence type="ECO:0000256" key="2">
    <source>
        <dbReference type="ARBA" id="ARBA00005773"/>
    </source>
</evidence>
<keyword evidence="6 7" id="KW-0472">Membrane</keyword>
<organism evidence="9 10">
    <name type="scientific">Hemibagrus guttatus</name>
    <dbReference type="NCBI Taxonomy" id="175788"/>
    <lineage>
        <taxon>Eukaryota</taxon>
        <taxon>Metazoa</taxon>
        <taxon>Chordata</taxon>
        <taxon>Craniata</taxon>
        <taxon>Vertebrata</taxon>
        <taxon>Euteleostomi</taxon>
        <taxon>Actinopterygii</taxon>
        <taxon>Neopterygii</taxon>
        <taxon>Teleostei</taxon>
        <taxon>Ostariophysi</taxon>
        <taxon>Siluriformes</taxon>
        <taxon>Bagridae</taxon>
        <taxon>Hemibagrus</taxon>
    </lineage>
</organism>
<evidence type="ECO:0000313" key="10">
    <source>
        <dbReference type="Proteomes" id="UP001274896"/>
    </source>
</evidence>
<dbReference type="AlphaFoldDB" id="A0AAE0VCX6"/>
<evidence type="ECO:0000313" key="9">
    <source>
        <dbReference type="EMBL" id="KAK3557253.1"/>
    </source>
</evidence>
<dbReference type="GO" id="GO:0005542">
    <property type="term" value="F:folic acid binding"/>
    <property type="evidence" value="ECO:0007669"/>
    <property type="project" value="TreeGrafter"/>
</dbReference>
<dbReference type="InterPro" id="IPR002666">
    <property type="entry name" value="Folate_carrier"/>
</dbReference>
<dbReference type="FunFam" id="1.20.1250.20:FF:000225">
    <property type="entry name" value="Solute carrier family 19 member 1"/>
    <property type="match status" value="1"/>
</dbReference>
<dbReference type="GO" id="GO:0098838">
    <property type="term" value="P:folate transmembrane transport"/>
    <property type="evidence" value="ECO:0007669"/>
    <property type="project" value="TreeGrafter"/>
</dbReference>
<dbReference type="InterPro" id="IPR036259">
    <property type="entry name" value="MFS_trans_sf"/>
</dbReference>
<dbReference type="GO" id="GO:0008518">
    <property type="term" value="F:folate:monoatomic anion antiporter activity"/>
    <property type="evidence" value="ECO:0007669"/>
    <property type="project" value="TreeGrafter"/>
</dbReference>
<feature type="transmembrane region" description="Helical" evidence="7">
    <location>
        <begin position="403"/>
        <end position="425"/>
    </location>
</feature>
<keyword evidence="4 7" id="KW-0812">Transmembrane</keyword>
<gene>
    <name evidence="9" type="ORF">QTP70_026087</name>
</gene>
<feature type="transmembrane region" description="Helical" evidence="7">
    <location>
        <begin position="527"/>
        <end position="550"/>
    </location>
</feature>
<dbReference type="Gene3D" id="1.20.1250.20">
    <property type="entry name" value="MFS general substrate transporter like domains"/>
    <property type="match status" value="1"/>
</dbReference>
<dbReference type="GO" id="GO:0016323">
    <property type="term" value="C:basolateral plasma membrane"/>
    <property type="evidence" value="ECO:0007669"/>
    <property type="project" value="TreeGrafter"/>
</dbReference>
<dbReference type="InterPro" id="IPR000477">
    <property type="entry name" value="RT_dom"/>
</dbReference>
<name>A0AAE0VCX6_9TELE</name>
<feature type="non-terminal residue" evidence="9">
    <location>
        <position position="587"/>
    </location>
</feature>
<dbReference type="Proteomes" id="UP001274896">
    <property type="component" value="Unassembled WGS sequence"/>
</dbReference>
<keyword evidence="5 7" id="KW-1133">Transmembrane helix</keyword>
<feature type="transmembrane region" description="Helical" evidence="7">
    <location>
        <begin position="491"/>
        <end position="515"/>
    </location>
</feature>
<evidence type="ECO:0000256" key="3">
    <source>
        <dbReference type="ARBA" id="ARBA00022448"/>
    </source>
</evidence>
<keyword evidence="3" id="KW-0813">Transport</keyword>
<dbReference type="PANTHER" id="PTHR10686:SF12">
    <property type="entry name" value="REDUCED FOLATE TRANSPORTER"/>
    <property type="match status" value="1"/>
</dbReference>
<sequence>EFKEEMMANCNEAEKELMEPPEHEVKSKPGESFITPYLLSTEKNFTREQVGCELQEKERFWSELDEVMESIPTDFEKAYDRVPREELWYCMRKSGVAEKHVRVVQDMYERSRTVVRCAVGQTEEFKVEVGLHQGSALSPFLFAIVMDQLSEEVTNEINPVLSYSYMAVLVPVFLLTDYLRYKPVLVLQSMSHVSIWLLLLLGTSLLEMQFMEFFYGITMAARVAYSSYIFSLVPANLYQRVASYSRSSVLLGVFISSVTGQLCMSLTGITYNTLSAISLGFVSFGLLLSTCLPWPKRSLFFNQNYRDGERTATQSELDKIKPDEMNTECEKSSAGGCCSQKTSFSMNSVLIEMVKEMRNVVKVPKLRLWSLWWVFNSTGYYLVVFYVHILWNTLDQTTEKKHVYNGGVEAASTLLGAITSFVAGFVKIRWTVWSELVIGVITAAQAGLLLLMGTTSNIWVCYITYILFRGFYQFLVPIATFQIASSLTKELCALVFGINTFLGTILKTIIILIVVDKRGLALPVHSQFFIYFFYLAVLTVVYLSCAAWVITHHCRNQGQEQVPTEATTPMELSPVEKALSNGTNVRT</sequence>
<reference evidence="9" key="1">
    <citation type="submission" date="2023-06" db="EMBL/GenBank/DDBJ databases">
        <title>Male Hemibagrus guttatus genome.</title>
        <authorList>
            <person name="Bian C."/>
        </authorList>
    </citation>
    <scope>NUCLEOTIDE SEQUENCE</scope>
    <source>
        <strain evidence="9">Male_cb2023</strain>
        <tissue evidence="9">Muscle</tissue>
    </source>
</reference>
<feature type="domain" description="Reverse transcriptase" evidence="8">
    <location>
        <begin position="1"/>
        <end position="255"/>
    </location>
</feature>
<evidence type="ECO:0000256" key="6">
    <source>
        <dbReference type="ARBA" id="ARBA00023136"/>
    </source>
</evidence>
<evidence type="ECO:0000259" key="8">
    <source>
        <dbReference type="PROSITE" id="PS50878"/>
    </source>
</evidence>
<dbReference type="PANTHER" id="PTHR10686">
    <property type="entry name" value="FOLATE TRANSPORTER"/>
    <property type="match status" value="1"/>
</dbReference>
<comment type="similarity">
    <text evidence="2">Belongs to the reduced folate carrier (RFC) transporter (TC 2.A.48) family.</text>
</comment>
<feature type="transmembrane region" description="Helical" evidence="7">
    <location>
        <begin position="368"/>
        <end position="391"/>
    </location>
</feature>
<feature type="transmembrane region" description="Helical" evidence="7">
    <location>
        <begin position="275"/>
        <end position="294"/>
    </location>
</feature>
<comment type="caution">
    <text evidence="9">The sequence shown here is derived from an EMBL/GenBank/DDBJ whole genome shotgun (WGS) entry which is preliminary data.</text>
</comment>